<dbReference type="GO" id="GO:0031125">
    <property type="term" value="P:rRNA 3'-end processing"/>
    <property type="evidence" value="ECO:0007669"/>
    <property type="project" value="TreeGrafter"/>
</dbReference>
<dbReference type="InterPro" id="IPR050798">
    <property type="entry name" value="YhaM_exoribonuc/phosphodiest"/>
</dbReference>
<dbReference type="EMBL" id="AANZ01000012">
    <property type="protein sequence ID" value="EAQ79835.1"/>
    <property type="molecule type" value="Genomic_DNA"/>
</dbReference>
<dbReference type="SUPFAM" id="SSF109604">
    <property type="entry name" value="HD-domain/PDEase-like"/>
    <property type="match status" value="1"/>
</dbReference>
<dbReference type="STRING" id="314230.DSM3645_21884"/>
<name>A3ZUD2_9BACT</name>
<dbReference type="HOGENOM" id="CLU_056349_2_0_0"/>
<evidence type="ECO:0000313" key="3">
    <source>
        <dbReference type="EMBL" id="EAQ79835.1"/>
    </source>
</evidence>
<dbReference type="Proteomes" id="UP000004358">
    <property type="component" value="Unassembled WGS sequence"/>
</dbReference>
<dbReference type="PANTHER" id="PTHR37294:SF1">
    <property type="entry name" value="3'-5' EXORIBONUCLEASE YHAM"/>
    <property type="match status" value="1"/>
</dbReference>
<dbReference type="CDD" id="cd00077">
    <property type="entry name" value="HDc"/>
    <property type="match status" value="1"/>
</dbReference>
<feature type="domain" description="HD" evidence="2">
    <location>
        <begin position="177"/>
        <end position="305"/>
    </location>
</feature>
<organism evidence="3 4">
    <name type="scientific">Blastopirellula marina DSM 3645</name>
    <dbReference type="NCBI Taxonomy" id="314230"/>
    <lineage>
        <taxon>Bacteria</taxon>
        <taxon>Pseudomonadati</taxon>
        <taxon>Planctomycetota</taxon>
        <taxon>Planctomycetia</taxon>
        <taxon>Pirellulales</taxon>
        <taxon>Pirellulaceae</taxon>
        <taxon>Blastopirellula</taxon>
    </lineage>
</organism>
<dbReference type="eggNOG" id="COG3481">
    <property type="taxonomic scope" value="Bacteria"/>
</dbReference>
<dbReference type="OrthoDB" id="9778453at2"/>
<dbReference type="PROSITE" id="PS51831">
    <property type="entry name" value="HD"/>
    <property type="match status" value="1"/>
</dbReference>
<dbReference type="AlphaFoldDB" id="A3ZUD2"/>
<dbReference type="Gene3D" id="1.10.3210.10">
    <property type="entry name" value="Hypothetical protein af1432"/>
    <property type="match status" value="1"/>
</dbReference>
<dbReference type="SMART" id="SM00471">
    <property type="entry name" value="HDc"/>
    <property type="match status" value="1"/>
</dbReference>
<sequence>MAGMNDEAFSISTTLGDLLHGERGDIFVQLVSREEAVTRSGRLYIRVEFRDDRRRATVMLWEDSPWLETCRLDWKIGEHFKIRAIYTESAHGRQLRLQKIRPVTDDDRSQGFDPIRCQPRSVEDPADLYETALAICRHEIKDDLIRELVTTIYSQNFEALLIAPAGMVHHHRYQGGLLEHSVSVAQTVLELILQYRHQYAVLRDSLTCDLAIAGALTHDLGKLIEIDLDGGGVAATPDGQILGHVLLGRDLVRDTGRTLGIAAEQLRRLELIFLTHQDYYADGDYRRPISLEALLVQQADRIDSELQRFTAALETPIQGPIISADNPFRRAILRGEEVPAADANPMSLPK</sequence>
<evidence type="ECO:0000259" key="2">
    <source>
        <dbReference type="PROSITE" id="PS51831"/>
    </source>
</evidence>
<protein>
    <submittedName>
        <fullName evidence="3">HD-hydrolase domain containing protein</fullName>
    </submittedName>
</protein>
<keyword evidence="1 3" id="KW-0378">Hydrolase</keyword>
<dbReference type="InterPro" id="IPR006674">
    <property type="entry name" value="HD_domain"/>
</dbReference>
<proteinExistence type="predicted"/>
<dbReference type="InterPro" id="IPR003607">
    <property type="entry name" value="HD/PDEase_dom"/>
</dbReference>
<gene>
    <name evidence="3" type="ORF">DSM3645_21884</name>
</gene>
<evidence type="ECO:0000256" key="1">
    <source>
        <dbReference type="ARBA" id="ARBA00022801"/>
    </source>
</evidence>
<comment type="caution">
    <text evidence="3">The sequence shown here is derived from an EMBL/GenBank/DDBJ whole genome shotgun (WGS) entry which is preliminary data.</text>
</comment>
<reference evidence="3 4" key="1">
    <citation type="submission" date="2006-02" db="EMBL/GenBank/DDBJ databases">
        <authorList>
            <person name="Amann R."/>
            <person name="Ferriera S."/>
            <person name="Johnson J."/>
            <person name="Kravitz S."/>
            <person name="Halpern A."/>
            <person name="Remington K."/>
            <person name="Beeson K."/>
            <person name="Tran B."/>
            <person name="Rogers Y.-H."/>
            <person name="Friedman R."/>
            <person name="Venter J.C."/>
        </authorList>
    </citation>
    <scope>NUCLEOTIDE SEQUENCE [LARGE SCALE GENOMIC DNA]</scope>
    <source>
        <strain evidence="3 4">DSM 3645</strain>
    </source>
</reference>
<dbReference type="Pfam" id="PF01966">
    <property type="entry name" value="HD"/>
    <property type="match status" value="1"/>
</dbReference>
<dbReference type="GO" id="GO:0016787">
    <property type="term" value="F:hydrolase activity"/>
    <property type="evidence" value="ECO:0007669"/>
    <property type="project" value="UniProtKB-KW"/>
</dbReference>
<accession>A3ZUD2</accession>
<dbReference type="PANTHER" id="PTHR37294">
    <property type="entry name" value="3'-5' EXORIBONUCLEASE YHAM"/>
    <property type="match status" value="1"/>
</dbReference>
<evidence type="ECO:0000313" key="4">
    <source>
        <dbReference type="Proteomes" id="UP000004358"/>
    </source>
</evidence>